<sequence>MTVTRFAPSPTGLLHAGNLRTAVLNWLVARKQGGRFILRIDDTDPERSEERFVDAIRRDLEWLGLTWDAEHRQSERLDLYHDAAGRLRDAGRLYDCYETAAELDLRRKVQLSRHLPPVYDRAALKLSDADRARLQAEGRAAHWRFLLQHAPIEWNDLIRGDERVDPASLSDPVLIREDGQILYTLASVVDDAEMGVTHVIRGADHVTNTGTQIQIFSALGAEPPAFGHHSLLTGPGGEALSKRLGSLSVAALREAGVEPVALVSFLARLGSSAPVEVVSDMQAVIDGFDISSFGASPTRFDPDELTAHSSKTLRGMPFEYVRDRLEGIGIPKEISADIWSTIGPNLDRLEDAGEWWSICRDGAQPVVAPEDEGFVADALAILPPRPWDEGTWKVWTDAVKAKTGRKGRGLFLPLRRVLTGRDRGPEMAALMPLLAPPRLTGGPAGGTEDA</sequence>
<evidence type="ECO:0000256" key="2">
    <source>
        <dbReference type="ARBA" id="ARBA00022490"/>
    </source>
</evidence>
<dbReference type="PANTHER" id="PTHR43311:SF2">
    <property type="entry name" value="GLUTAMATE--TRNA LIGASE, MITOCHONDRIAL-RELATED"/>
    <property type="match status" value="1"/>
</dbReference>
<evidence type="ECO:0000259" key="9">
    <source>
        <dbReference type="Pfam" id="PF00749"/>
    </source>
</evidence>
<reference evidence="10" key="1">
    <citation type="submission" date="2020-12" db="EMBL/GenBank/DDBJ databases">
        <title>Bacterial taxonomy.</title>
        <authorList>
            <person name="Pan X."/>
        </authorList>
    </citation>
    <scope>NUCLEOTIDE SEQUENCE</scope>
    <source>
        <strain evidence="10">M0105</strain>
    </source>
</reference>
<evidence type="ECO:0000256" key="8">
    <source>
        <dbReference type="HAMAP-Rule" id="MF_00022"/>
    </source>
</evidence>
<dbReference type="PROSITE" id="PS00178">
    <property type="entry name" value="AA_TRNA_LIGASE_I"/>
    <property type="match status" value="1"/>
</dbReference>
<evidence type="ECO:0000256" key="6">
    <source>
        <dbReference type="ARBA" id="ARBA00022917"/>
    </source>
</evidence>
<dbReference type="NCBIfam" id="TIGR00464">
    <property type="entry name" value="gltX_bact"/>
    <property type="match status" value="1"/>
</dbReference>
<comment type="catalytic activity">
    <reaction evidence="8">
        <text>tRNA(Glu) + L-glutamate + ATP = L-glutamyl-tRNA(Glu) + AMP + diphosphate</text>
        <dbReference type="Rhea" id="RHEA:23540"/>
        <dbReference type="Rhea" id="RHEA-COMP:9663"/>
        <dbReference type="Rhea" id="RHEA-COMP:9680"/>
        <dbReference type="ChEBI" id="CHEBI:29985"/>
        <dbReference type="ChEBI" id="CHEBI:30616"/>
        <dbReference type="ChEBI" id="CHEBI:33019"/>
        <dbReference type="ChEBI" id="CHEBI:78442"/>
        <dbReference type="ChEBI" id="CHEBI:78520"/>
        <dbReference type="ChEBI" id="CHEBI:456215"/>
        <dbReference type="EC" id="6.1.1.17"/>
    </reaction>
</comment>
<protein>
    <recommendedName>
        <fullName evidence="8">Glutamate--tRNA ligase</fullName>
        <ecNumber evidence="8">6.1.1.17</ecNumber>
    </recommendedName>
    <alternativeName>
        <fullName evidence="8">Glutamyl-tRNA synthetase</fullName>
        <shortName evidence="8">GluRS</shortName>
    </alternativeName>
</protein>
<dbReference type="InterPro" id="IPR049940">
    <property type="entry name" value="GluQ/Sye"/>
</dbReference>
<comment type="similarity">
    <text evidence="1 8">Belongs to the class-I aminoacyl-tRNA synthetase family. Glutamate--tRNA ligase type 1 subfamily.</text>
</comment>
<comment type="function">
    <text evidence="8">Catalyzes the attachment of glutamate to tRNA(Glu) in a two-step reaction: glutamate is first activated by ATP to form Glu-AMP and then transferred to the acceptor end of tRNA(Glu).</text>
</comment>
<feature type="short sequence motif" description="'KMSKS' region" evidence="8">
    <location>
        <begin position="239"/>
        <end position="243"/>
    </location>
</feature>
<comment type="caution">
    <text evidence="10">The sequence shown here is derived from an EMBL/GenBank/DDBJ whole genome shotgun (WGS) entry which is preliminary data.</text>
</comment>
<dbReference type="GO" id="GO:0000049">
    <property type="term" value="F:tRNA binding"/>
    <property type="evidence" value="ECO:0007669"/>
    <property type="project" value="InterPro"/>
</dbReference>
<keyword evidence="2 8" id="KW-0963">Cytoplasm</keyword>
<dbReference type="GO" id="GO:0006424">
    <property type="term" value="P:glutamyl-tRNA aminoacylation"/>
    <property type="evidence" value="ECO:0007669"/>
    <property type="project" value="UniProtKB-UniRule"/>
</dbReference>
<dbReference type="InterPro" id="IPR000924">
    <property type="entry name" value="Glu/Gln-tRNA-synth"/>
</dbReference>
<dbReference type="Gene3D" id="1.10.10.350">
    <property type="match status" value="1"/>
</dbReference>
<dbReference type="EC" id="6.1.1.17" evidence="8"/>
<dbReference type="HAMAP" id="MF_00022">
    <property type="entry name" value="Glu_tRNA_synth_type1"/>
    <property type="match status" value="1"/>
</dbReference>
<evidence type="ECO:0000313" key="10">
    <source>
        <dbReference type="EMBL" id="MBK0397947.1"/>
    </source>
</evidence>
<dbReference type="PANTHER" id="PTHR43311">
    <property type="entry name" value="GLUTAMATE--TRNA LIGASE"/>
    <property type="match status" value="1"/>
</dbReference>
<dbReference type="GO" id="GO:0005737">
    <property type="term" value="C:cytoplasm"/>
    <property type="evidence" value="ECO:0007669"/>
    <property type="project" value="UniProtKB-SubCell"/>
</dbReference>
<dbReference type="Pfam" id="PF00749">
    <property type="entry name" value="tRNA-synt_1c"/>
    <property type="match status" value="1"/>
</dbReference>
<evidence type="ECO:0000256" key="7">
    <source>
        <dbReference type="ARBA" id="ARBA00023146"/>
    </source>
</evidence>
<keyword evidence="3 8" id="KW-0436">Ligase</keyword>
<keyword evidence="7 8" id="KW-0030">Aminoacyl-tRNA synthetase</keyword>
<feature type="domain" description="Glutamyl/glutaminyl-tRNA synthetase class Ib catalytic" evidence="9">
    <location>
        <begin position="3"/>
        <end position="305"/>
    </location>
</feature>
<keyword evidence="6 8" id="KW-0648">Protein biosynthesis</keyword>
<dbReference type="PRINTS" id="PR00987">
    <property type="entry name" value="TRNASYNTHGLU"/>
</dbReference>
<dbReference type="InterPro" id="IPR020751">
    <property type="entry name" value="aa-tRNA-synth_I_codon-bd_sub2"/>
</dbReference>
<keyword evidence="4 8" id="KW-0547">Nucleotide-binding</keyword>
<accession>A0A8J7SCK1</accession>
<organism evidence="10 11">
    <name type="scientific">Thermohalobaculum xanthum</name>
    <dbReference type="NCBI Taxonomy" id="2753746"/>
    <lineage>
        <taxon>Bacteria</taxon>
        <taxon>Pseudomonadati</taxon>
        <taxon>Pseudomonadota</taxon>
        <taxon>Alphaproteobacteria</taxon>
        <taxon>Rhodobacterales</taxon>
        <taxon>Paracoccaceae</taxon>
        <taxon>Thermohalobaculum</taxon>
    </lineage>
</organism>
<comment type="caution">
    <text evidence="8">Lacks conserved residue(s) required for the propagation of feature annotation.</text>
</comment>
<dbReference type="SUPFAM" id="SSF48163">
    <property type="entry name" value="An anticodon-binding domain of class I aminoacyl-tRNA synthetases"/>
    <property type="match status" value="1"/>
</dbReference>
<dbReference type="InterPro" id="IPR014729">
    <property type="entry name" value="Rossmann-like_a/b/a_fold"/>
</dbReference>
<evidence type="ECO:0000256" key="5">
    <source>
        <dbReference type="ARBA" id="ARBA00022840"/>
    </source>
</evidence>
<evidence type="ECO:0000256" key="3">
    <source>
        <dbReference type="ARBA" id="ARBA00022598"/>
    </source>
</evidence>
<dbReference type="SUPFAM" id="SSF52374">
    <property type="entry name" value="Nucleotidylyl transferase"/>
    <property type="match status" value="1"/>
</dbReference>
<evidence type="ECO:0000256" key="4">
    <source>
        <dbReference type="ARBA" id="ARBA00022741"/>
    </source>
</evidence>
<dbReference type="EMBL" id="JAEHHL010000001">
    <property type="protein sequence ID" value="MBK0397947.1"/>
    <property type="molecule type" value="Genomic_DNA"/>
</dbReference>
<feature type="binding site" evidence="8">
    <location>
        <position position="242"/>
    </location>
    <ligand>
        <name>ATP</name>
        <dbReference type="ChEBI" id="CHEBI:30616"/>
    </ligand>
</feature>
<dbReference type="InterPro" id="IPR001412">
    <property type="entry name" value="aa-tRNA-synth_I_CS"/>
</dbReference>
<evidence type="ECO:0000256" key="1">
    <source>
        <dbReference type="ARBA" id="ARBA00007894"/>
    </source>
</evidence>
<evidence type="ECO:0000313" key="11">
    <source>
        <dbReference type="Proteomes" id="UP000655420"/>
    </source>
</evidence>
<keyword evidence="11" id="KW-1185">Reference proteome</keyword>
<gene>
    <name evidence="8" type="primary">gltX</name>
    <name evidence="10" type="ORF">H0I76_01990</name>
</gene>
<dbReference type="GO" id="GO:0004818">
    <property type="term" value="F:glutamate-tRNA ligase activity"/>
    <property type="evidence" value="ECO:0007669"/>
    <property type="project" value="UniProtKB-UniRule"/>
</dbReference>
<name>A0A8J7SCK1_9RHOB</name>
<keyword evidence="5 8" id="KW-0067">ATP-binding</keyword>
<feature type="short sequence motif" description="'HIGH' region" evidence="8">
    <location>
        <begin position="8"/>
        <end position="18"/>
    </location>
</feature>
<dbReference type="Proteomes" id="UP000655420">
    <property type="component" value="Unassembled WGS sequence"/>
</dbReference>
<dbReference type="InterPro" id="IPR008925">
    <property type="entry name" value="aa_tRNA-synth_I_cd-bd_sf"/>
</dbReference>
<dbReference type="Gene3D" id="3.40.50.620">
    <property type="entry name" value="HUPs"/>
    <property type="match status" value="1"/>
</dbReference>
<dbReference type="InterPro" id="IPR020058">
    <property type="entry name" value="Glu/Gln-tRNA-synth_Ib_cat-dom"/>
</dbReference>
<comment type="subcellular location">
    <subcellularLocation>
        <location evidence="8">Cytoplasm</location>
    </subcellularLocation>
</comment>
<dbReference type="GO" id="GO:0005524">
    <property type="term" value="F:ATP binding"/>
    <property type="evidence" value="ECO:0007669"/>
    <property type="project" value="UniProtKB-UniRule"/>
</dbReference>
<proteinExistence type="inferred from homology"/>
<dbReference type="InterPro" id="IPR004527">
    <property type="entry name" value="Glu-tRNA-ligase_bac/mito"/>
</dbReference>
<dbReference type="RefSeq" id="WP_200606293.1">
    <property type="nucleotide sequence ID" value="NZ_JAEHHL010000001.1"/>
</dbReference>
<comment type="subunit">
    <text evidence="8">Monomer.</text>
</comment>
<dbReference type="AlphaFoldDB" id="A0A8J7SCK1"/>